<name>A0AAN9J8J1_CLITE</name>
<dbReference type="EMBL" id="JAYKXN010000004">
    <property type="protein sequence ID" value="KAK7294143.1"/>
    <property type="molecule type" value="Genomic_DNA"/>
</dbReference>
<dbReference type="Proteomes" id="UP001359559">
    <property type="component" value="Unassembled WGS sequence"/>
</dbReference>
<comment type="caution">
    <text evidence="2">The sequence shown here is derived from an EMBL/GenBank/DDBJ whole genome shotgun (WGS) entry which is preliminary data.</text>
</comment>
<evidence type="ECO:0000256" key="1">
    <source>
        <dbReference type="SAM" id="Phobius"/>
    </source>
</evidence>
<sequence>MRYTKKINLEEGEGHKAGFATVIVLLICVAYTSTYEIVHVVQKCHKEKWNGVQATKDAKITNGAFVRTDKGLKGNSFDVHFPDPCKEYLNVTKACSNISKGVEGVGEQNGLYEHNVEKHGGNYSEAKITSRNGLVGMIENIENKQDEVPSIKLVDIEKHM</sequence>
<evidence type="ECO:0000313" key="2">
    <source>
        <dbReference type="EMBL" id="KAK7294143.1"/>
    </source>
</evidence>
<dbReference type="AlphaFoldDB" id="A0AAN9J8J1"/>
<feature type="transmembrane region" description="Helical" evidence="1">
    <location>
        <begin position="17"/>
        <end position="38"/>
    </location>
</feature>
<accession>A0AAN9J8J1</accession>
<keyword evidence="1" id="KW-0812">Transmembrane</keyword>
<protein>
    <submittedName>
        <fullName evidence="2">Uncharacterized protein</fullName>
    </submittedName>
</protein>
<evidence type="ECO:0000313" key="3">
    <source>
        <dbReference type="Proteomes" id="UP001359559"/>
    </source>
</evidence>
<proteinExistence type="predicted"/>
<keyword evidence="3" id="KW-1185">Reference proteome</keyword>
<keyword evidence="1" id="KW-1133">Transmembrane helix</keyword>
<reference evidence="2 3" key="1">
    <citation type="submission" date="2024-01" db="EMBL/GenBank/DDBJ databases">
        <title>The genomes of 5 underutilized Papilionoideae crops provide insights into root nodulation and disease resistance.</title>
        <authorList>
            <person name="Yuan L."/>
        </authorList>
    </citation>
    <scope>NUCLEOTIDE SEQUENCE [LARGE SCALE GENOMIC DNA]</scope>
    <source>
        <strain evidence="2">LY-2023</strain>
        <tissue evidence="2">Leaf</tissue>
    </source>
</reference>
<keyword evidence="1" id="KW-0472">Membrane</keyword>
<organism evidence="2 3">
    <name type="scientific">Clitoria ternatea</name>
    <name type="common">Butterfly pea</name>
    <dbReference type="NCBI Taxonomy" id="43366"/>
    <lineage>
        <taxon>Eukaryota</taxon>
        <taxon>Viridiplantae</taxon>
        <taxon>Streptophyta</taxon>
        <taxon>Embryophyta</taxon>
        <taxon>Tracheophyta</taxon>
        <taxon>Spermatophyta</taxon>
        <taxon>Magnoliopsida</taxon>
        <taxon>eudicotyledons</taxon>
        <taxon>Gunneridae</taxon>
        <taxon>Pentapetalae</taxon>
        <taxon>rosids</taxon>
        <taxon>fabids</taxon>
        <taxon>Fabales</taxon>
        <taxon>Fabaceae</taxon>
        <taxon>Papilionoideae</taxon>
        <taxon>50 kb inversion clade</taxon>
        <taxon>NPAAA clade</taxon>
        <taxon>indigoferoid/millettioid clade</taxon>
        <taxon>Phaseoleae</taxon>
        <taxon>Clitoria</taxon>
    </lineage>
</organism>
<gene>
    <name evidence="2" type="ORF">RJT34_17026</name>
</gene>